<feature type="region of interest" description="Disordered" evidence="2">
    <location>
        <begin position="406"/>
        <end position="435"/>
    </location>
</feature>
<dbReference type="Pfam" id="PF00780">
    <property type="entry name" value="CNH"/>
    <property type="match status" value="1"/>
</dbReference>
<comment type="caution">
    <text evidence="4">The sequence shown here is derived from an EMBL/GenBank/DDBJ whole genome shotgun (WGS) entry which is preliminary data.</text>
</comment>
<feature type="compositionally biased region" description="Basic and acidic residues" evidence="2">
    <location>
        <begin position="35"/>
        <end position="52"/>
    </location>
</feature>
<evidence type="ECO:0000256" key="2">
    <source>
        <dbReference type="SAM" id="MobiDB-lite"/>
    </source>
</evidence>
<dbReference type="STRING" id="983506.L8WJU7"/>
<evidence type="ECO:0000313" key="5">
    <source>
        <dbReference type="Proteomes" id="UP000011668"/>
    </source>
</evidence>
<feature type="region of interest" description="Disordered" evidence="2">
    <location>
        <begin position="1"/>
        <end position="102"/>
    </location>
</feature>
<feature type="compositionally biased region" description="Low complexity" evidence="2">
    <location>
        <begin position="9"/>
        <end position="34"/>
    </location>
</feature>
<dbReference type="AlphaFoldDB" id="L8WJU7"/>
<accession>L8WJU7</accession>
<keyword evidence="1" id="KW-0344">Guanine-nucleotide releasing factor</keyword>
<feature type="domain" description="CNH" evidence="3">
    <location>
        <begin position="881"/>
        <end position="962"/>
    </location>
</feature>
<feature type="compositionally biased region" description="Polar residues" evidence="2">
    <location>
        <begin position="64"/>
        <end position="73"/>
    </location>
</feature>
<evidence type="ECO:0000313" key="4">
    <source>
        <dbReference type="EMBL" id="ELU37012.1"/>
    </source>
</evidence>
<organism evidence="4 5">
    <name type="scientific">Thanatephorus cucumeris (strain AG1-IA)</name>
    <name type="common">Rice sheath blight fungus</name>
    <name type="synonym">Rhizoctonia solani</name>
    <dbReference type="NCBI Taxonomy" id="983506"/>
    <lineage>
        <taxon>Eukaryota</taxon>
        <taxon>Fungi</taxon>
        <taxon>Dikarya</taxon>
        <taxon>Basidiomycota</taxon>
        <taxon>Agaricomycotina</taxon>
        <taxon>Agaricomycetes</taxon>
        <taxon>Cantharellales</taxon>
        <taxon>Ceratobasidiaceae</taxon>
        <taxon>Rhizoctonia</taxon>
        <taxon>Rhizoctonia solani AG-1</taxon>
    </lineage>
</organism>
<dbReference type="InterPro" id="IPR001180">
    <property type="entry name" value="CNH_dom"/>
</dbReference>
<name>L8WJU7_THACA</name>
<dbReference type="HOGENOM" id="CLU_299003_0_0_1"/>
<keyword evidence="5" id="KW-1185">Reference proteome</keyword>
<dbReference type="GO" id="GO:0005085">
    <property type="term" value="F:guanyl-nucleotide exchange factor activity"/>
    <property type="evidence" value="ECO:0007669"/>
    <property type="project" value="UniProtKB-KW"/>
</dbReference>
<dbReference type="PANTHER" id="PTHR46572:SF1">
    <property type="entry name" value="RHO1 GUANINE NUCLEOTIDE EXCHANGE FACTOR TUS1"/>
    <property type="match status" value="1"/>
</dbReference>
<dbReference type="OrthoDB" id="660555at2759"/>
<evidence type="ECO:0000259" key="3">
    <source>
        <dbReference type="Pfam" id="PF00780"/>
    </source>
</evidence>
<reference evidence="4 5" key="1">
    <citation type="journal article" date="2013" name="Nat. Commun.">
        <title>The evolution and pathogenic mechanisms of the rice sheath blight pathogen.</title>
        <authorList>
            <person name="Zheng A."/>
            <person name="Lin R."/>
            <person name="Xu L."/>
            <person name="Qin P."/>
            <person name="Tang C."/>
            <person name="Ai P."/>
            <person name="Zhang D."/>
            <person name="Liu Y."/>
            <person name="Sun Z."/>
            <person name="Feng H."/>
            <person name="Wang Y."/>
            <person name="Chen Y."/>
            <person name="Liang X."/>
            <person name="Fu R."/>
            <person name="Li Q."/>
            <person name="Zhang J."/>
            <person name="Yu X."/>
            <person name="Xie Z."/>
            <person name="Ding L."/>
            <person name="Guan P."/>
            <person name="Tang J."/>
            <person name="Liang Y."/>
            <person name="Wang S."/>
            <person name="Deng Q."/>
            <person name="Li S."/>
            <person name="Zhu J."/>
            <person name="Wang L."/>
            <person name="Liu H."/>
            <person name="Li P."/>
        </authorList>
    </citation>
    <scope>NUCLEOTIDE SEQUENCE [LARGE SCALE GENOMIC DNA]</scope>
    <source>
        <strain evidence="5">AG-1 IA</strain>
    </source>
</reference>
<evidence type="ECO:0000256" key="1">
    <source>
        <dbReference type="ARBA" id="ARBA00022658"/>
    </source>
</evidence>
<dbReference type="InterPro" id="IPR052233">
    <property type="entry name" value="Rho-type_GEFs"/>
</dbReference>
<dbReference type="InterPro" id="IPR035899">
    <property type="entry name" value="DBL_dom_sf"/>
</dbReference>
<dbReference type="Gene3D" id="1.20.900.10">
    <property type="entry name" value="Dbl homology (DH) domain"/>
    <property type="match status" value="2"/>
</dbReference>
<dbReference type="SUPFAM" id="SSF48065">
    <property type="entry name" value="DBL homology domain (DH-domain)"/>
    <property type="match status" value="1"/>
</dbReference>
<dbReference type="PANTHER" id="PTHR46572">
    <property type="entry name" value="RHO1 GDP-GTP EXCHANGE PROTEIN 1-RELATED"/>
    <property type="match status" value="1"/>
</dbReference>
<proteinExistence type="predicted"/>
<sequence length="1004" mass="111586">MPISDFLHRATSSKARSSSTPRSQTQSAAQSSNNSDRDDREHDEQHYIDHRSRSGRTSPMAGPSSASPTSNGFSEEKRALSPETRASTVTIAGEPPAYHRSTIPREDVTYTFVRTSPSAMVLKSEVTGECIYHISHAVDLWNPFVWITTVRRGGHEDGEIVSEFEMGLARRRARVALRGQDDMLVNVVKKAALWGSLNFQFRKKRPLTWTMQKNSTIECHLVSPQTSLAVFAPTIFATNSDSTGSLTVTPGGHHREVFDHIITSLLLVERLRQLPDKEAMKNRRTNDALGASWGRLFSWEFGVPSNALLTAAQSFWVPSEMNASTSIPQPPYADDTPFEMPYTHFPEPRISMFVSPSAPTSPASTIAFPQPIVSGSVVSSPSSSIYDNGLSSPYGHQDFLSAAHATRPPRRPLPTTPAQTAPPSGWPHPGSANHILHGRGALSEGEIPRTRSMKINLPDPKTLELLKPEEVESGIGLQVFQENKLNHDDRYWHRIVPESAQQKLDKKERARQQEIFEIISSEQLYVCDLEVWLKNMDTALARHSREKHENPGYAAFVSSDAATARHPYVQRMGFSSFIQRAGRRLGQLKLLVEQLSKSTDLLHPDHQGSIEMVLDMLHRTVMKGQADASAEEIALRSFRESLENHPWDFADLGLAHAHRVVKFEGRLTEVVFTQLSGHEHKRRLLHKPIPLELLDAELDTGPLRTRIRVTSMLSRTDDMETIRFSIKRNGEEVVQVGAQSKGLAEKWIDQIKEAVLLRKLDVDGNKGTPFIAGATTTGVFVGQKNDYTGSARRSSFLEDTGIPLSSPSDGYISTLCGGVVGNDCMALVAFISRGVIRKKLQLLIYDHPSSTLQRLAGLDTGIGDWYFVCLWDYSCSISRFISALETEPGKILLVYESHGCFVDPSGEPISSHRMLVWSTTPKTATYCKNYIVLFSDRKIEIRRSTDGLPLQIVESPNLTLINPALTYSATEAPLVVSHGQDGIERQLLGELLPTSKIEWDPTST</sequence>
<dbReference type="EMBL" id="AFRT01002904">
    <property type="protein sequence ID" value="ELU37012.1"/>
    <property type="molecule type" value="Genomic_DNA"/>
</dbReference>
<protein>
    <submittedName>
        <fullName evidence="4">CNH domain-containing protein</fullName>
    </submittedName>
</protein>
<gene>
    <name evidence="4" type="ORF">AG1IA_08951</name>
</gene>
<dbReference type="Proteomes" id="UP000011668">
    <property type="component" value="Unassembled WGS sequence"/>
</dbReference>